<keyword evidence="2" id="KW-0645">Protease</keyword>
<dbReference type="PANTHER" id="PTHR11010">
    <property type="entry name" value="PROTEASE S28 PRO-X CARBOXYPEPTIDASE-RELATED"/>
    <property type="match status" value="1"/>
</dbReference>
<feature type="non-terminal residue" evidence="7">
    <location>
        <position position="395"/>
    </location>
</feature>
<dbReference type="EMBL" id="BPLR01008668">
    <property type="protein sequence ID" value="GIY26329.1"/>
    <property type="molecule type" value="Genomic_DNA"/>
</dbReference>
<dbReference type="GO" id="GO:0006508">
    <property type="term" value="P:proteolysis"/>
    <property type="evidence" value="ECO:0007669"/>
    <property type="project" value="UniProtKB-KW"/>
</dbReference>
<keyword evidence="8" id="KW-1185">Reference proteome</keyword>
<dbReference type="InterPro" id="IPR029058">
    <property type="entry name" value="AB_hydrolase_fold"/>
</dbReference>
<evidence type="ECO:0000256" key="5">
    <source>
        <dbReference type="ARBA" id="ARBA00023180"/>
    </source>
</evidence>
<accession>A0AAV4RXE6</accession>
<keyword evidence="3 6" id="KW-0732">Signal</keyword>
<dbReference type="GO" id="GO:0008239">
    <property type="term" value="F:dipeptidyl-peptidase activity"/>
    <property type="evidence" value="ECO:0007669"/>
    <property type="project" value="TreeGrafter"/>
</dbReference>
<sequence>MYIFCVLISCLFFAGAVTAEKYEYLEGYIDQTIDHFNFVAHGNQTYKQRYLYNGIYAWWDKNGGPIFFYAGNEGDIVDLWNNNGFVIKAAKTFRALVVFVRKNNKSRFSLHYGGILVTYMRFKYPNIIQGSVAASAPIYQTAGKVSGDIFFQVITKDFHNVSPDCEGRVRSAFAQLNNWASLGPQGYAQISQAFQLCNPLKSNQDYDHFLRWIRNAFVEAAMGDFPYPSDGLPAFQSKSMQVLNIKMQDAVSKIMLISLLKVMCNLLQSALTPVEGLRQATALNYNISQTLNCFDIYKEFKYCADPTGCGLGFNAIAWDYQACTEINLEGSTDGVKDMFPVLPFTAAMRDEYCYKTYKVLPRRDYMDVQYWGADISSASNIVFSNGNLDPWAPGG</sequence>
<organism evidence="7 8">
    <name type="scientific">Caerostris extrusa</name>
    <name type="common">Bark spider</name>
    <name type="synonym">Caerostris bankana</name>
    <dbReference type="NCBI Taxonomy" id="172846"/>
    <lineage>
        <taxon>Eukaryota</taxon>
        <taxon>Metazoa</taxon>
        <taxon>Ecdysozoa</taxon>
        <taxon>Arthropoda</taxon>
        <taxon>Chelicerata</taxon>
        <taxon>Arachnida</taxon>
        <taxon>Araneae</taxon>
        <taxon>Araneomorphae</taxon>
        <taxon>Entelegynae</taxon>
        <taxon>Araneoidea</taxon>
        <taxon>Araneidae</taxon>
        <taxon>Caerostris</taxon>
    </lineage>
</organism>
<evidence type="ECO:0000256" key="2">
    <source>
        <dbReference type="ARBA" id="ARBA00022670"/>
    </source>
</evidence>
<evidence type="ECO:0000256" key="4">
    <source>
        <dbReference type="ARBA" id="ARBA00022801"/>
    </source>
</evidence>
<keyword evidence="4" id="KW-0378">Hydrolase</keyword>
<evidence type="ECO:0000256" key="3">
    <source>
        <dbReference type="ARBA" id="ARBA00022729"/>
    </source>
</evidence>
<dbReference type="AlphaFoldDB" id="A0AAV4RXE6"/>
<comment type="caution">
    <text evidence="7">The sequence shown here is derived from an EMBL/GenBank/DDBJ whole genome shotgun (WGS) entry which is preliminary data.</text>
</comment>
<evidence type="ECO:0000256" key="6">
    <source>
        <dbReference type="SAM" id="SignalP"/>
    </source>
</evidence>
<dbReference type="PANTHER" id="PTHR11010:SF107">
    <property type="entry name" value="DIPEPTIDYL PEPTIDASE 2"/>
    <property type="match status" value="1"/>
</dbReference>
<dbReference type="Gene3D" id="3.40.50.1820">
    <property type="entry name" value="alpha/beta hydrolase"/>
    <property type="match status" value="2"/>
</dbReference>
<keyword evidence="5" id="KW-0325">Glycoprotein</keyword>
<proteinExistence type="inferred from homology"/>
<dbReference type="Pfam" id="PF05577">
    <property type="entry name" value="Peptidase_S28"/>
    <property type="match status" value="2"/>
</dbReference>
<feature type="chain" id="PRO_5043315852" evidence="6">
    <location>
        <begin position="20"/>
        <end position="395"/>
    </location>
</feature>
<dbReference type="GO" id="GO:0070008">
    <property type="term" value="F:serine-type exopeptidase activity"/>
    <property type="evidence" value="ECO:0007669"/>
    <property type="project" value="InterPro"/>
</dbReference>
<dbReference type="Proteomes" id="UP001054945">
    <property type="component" value="Unassembled WGS sequence"/>
</dbReference>
<protein>
    <submittedName>
        <fullName evidence="7">Dipeptidyl peptidase 2</fullName>
    </submittedName>
</protein>
<dbReference type="InterPro" id="IPR008758">
    <property type="entry name" value="Peptidase_S28"/>
</dbReference>
<dbReference type="InterPro" id="IPR042269">
    <property type="entry name" value="Ser_carbopepase_S28_SKS"/>
</dbReference>
<name>A0AAV4RXE6_CAEEX</name>
<feature type="signal peptide" evidence="6">
    <location>
        <begin position="1"/>
        <end position="19"/>
    </location>
</feature>
<reference evidence="7 8" key="1">
    <citation type="submission" date="2021-06" db="EMBL/GenBank/DDBJ databases">
        <title>Caerostris extrusa draft genome.</title>
        <authorList>
            <person name="Kono N."/>
            <person name="Arakawa K."/>
        </authorList>
    </citation>
    <scope>NUCLEOTIDE SEQUENCE [LARGE SCALE GENOMIC DNA]</scope>
</reference>
<evidence type="ECO:0000313" key="7">
    <source>
        <dbReference type="EMBL" id="GIY26329.1"/>
    </source>
</evidence>
<evidence type="ECO:0000313" key="8">
    <source>
        <dbReference type="Proteomes" id="UP001054945"/>
    </source>
</evidence>
<dbReference type="Gene3D" id="1.20.120.980">
    <property type="entry name" value="Serine carboxypeptidase S28, SKS domain"/>
    <property type="match status" value="1"/>
</dbReference>
<comment type="similarity">
    <text evidence="1">Belongs to the peptidase S28 family.</text>
</comment>
<evidence type="ECO:0000256" key="1">
    <source>
        <dbReference type="ARBA" id="ARBA00011079"/>
    </source>
</evidence>
<gene>
    <name evidence="7" type="primary">Dpp7</name>
    <name evidence="7" type="ORF">CEXT_426061</name>
</gene>